<dbReference type="Pfam" id="PF13377">
    <property type="entry name" value="Peripla_BP_3"/>
    <property type="match status" value="1"/>
</dbReference>
<dbReference type="Gene3D" id="1.10.260.40">
    <property type="entry name" value="lambda repressor-like DNA-binding domains"/>
    <property type="match status" value="1"/>
</dbReference>
<dbReference type="STRING" id="266892.SAMN04488054_106150"/>
<dbReference type="EMBL" id="FOTY01000006">
    <property type="protein sequence ID" value="SFL85661.1"/>
    <property type="molecule type" value="Genomic_DNA"/>
</dbReference>
<sequence length="330" mass="36774">MATIKDIAEKAGVSLATVSRVLNYDESLSVTESTKKKIFEAAEELDYKKGKRKAPASASVAVVHWYTEQEELEDLYYMSIRLGVEERCQTQGIQFVKYVYDDFIRQKPGGTDGIIAVGKFSTEQAEALTDVSPVIVFVDSSPDSEWYDAVTVNFEKAAKKGLQHFLNEGSRRIGYIGGRETYRLASEPIEDARETTFQSFLKERGLYDPALFYVGSFTVGSGRELMESMLEEHRDNLPDAVFSANDTMAVGCLQVLHENGVQVPEEISLISVNDVSISKYMYPPLSTVKVYTEKMGESAVDLIQEQLCGERTVAKKVEIATTLTLRGTSR</sequence>
<evidence type="ECO:0000256" key="3">
    <source>
        <dbReference type="ARBA" id="ARBA00023163"/>
    </source>
</evidence>
<evidence type="ECO:0000259" key="4">
    <source>
        <dbReference type="PROSITE" id="PS50932"/>
    </source>
</evidence>
<proteinExistence type="predicted"/>
<name>A0A1I4L416_9BACI</name>
<dbReference type="PROSITE" id="PS50932">
    <property type="entry name" value="HTH_LACI_2"/>
    <property type="match status" value="1"/>
</dbReference>
<keyword evidence="2" id="KW-0238">DNA-binding</keyword>
<dbReference type="InterPro" id="IPR046335">
    <property type="entry name" value="LacI/GalR-like_sensor"/>
</dbReference>
<dbReference type="InterPro" id="IPR000843">
    <property type="entry name" value="HTH_LacI"/>
</dbReference>
<dbReference type="PROSITE" id="PS00356">
    <property type="entry name" value="HTH_LACI_1"/>
    <property type="match status" value="1"/>
</dbReference>
<dbReference type="CDD" id="cd01392">
    <property type="entry name" value="HTH_LacI"/>
    <property type="match status" value="1"/>
</dbReference>
<dbReference type="SUPFAM" id="SSF53822">
    <property type="entry name" value="Periplasmic binding protein-like I"/>
    <property type="match status" value="1"/>
</dbReference>
<gene>
    <name evidence="5" type="ORF">SAMN04488054_106150</name>
</gene>
<dbReference type="SUPFAM" id="SSF47413">
    <property type="entry name" value="lambda repressor-like DNA-binding domains"/>
    <property type="match status" value="1"/>
</dbReference>
<keyword evidence="1" id="KW-0805">Transcription regulation</keyword>
<dbReference type="GO" id="GO:0000976">
    <property type="term" value="F:transcription cis-regulatory region binding"/>
    <property type="evidence" value="ECO:0007669"/>
    <property type="project" value="TreeGrafter"/>
</dbReference>
<accession>A0A1I4L416</accession>
<reference evidence="5 6" key="1">
    <citation type="submission" date="2016-10" db="EMBL/GenBank/DDBJ databases">
        <authorList>
            <person name="de Groot N.N."/>
        </authorList>
    </citation>
    <scope>NUCLEOTIDE SEQUENCE [LARGE SCALE GENOMIC DNA]</scope>
    <source>
        <strain evidence="5 6">CGMCC 1.6134</strain>
    </source>
</reference>
<evidence type="ECO:0000313" key="5">
    <source>
        <dbReference type="EMBL" id="SFL85661.1"/>
    </source>
</evidence>
<dbReference type="OrthoDB" id="43195at2"/>
<organism evidence="5 6">
    <name type="scientific">Salibacterium qingdaonense</name>
    <dbReference type="NCBI Taxonomy" id="266892"/>
    <lineage>
        <taxon>Bacteria</taxon>
        <taxon>Bacillati</taxon>
        <taxon>Bacillota</taxon>
        <taxon>Bacilli</taxon>
        <taxon>Bacillales</taxon>
        <taxon>Bacillaceae</taxon>
    </lineage>
</organism>
<protein>
    <submittedName>
        <fullName evidence="5">Transcriptional regulator, LacI family</fullName>
    </submittedName>
</protein>
<evidence type="ECO:0000313" key="6">
    <source>
        <dbReference type="Proteomes" id="UP000199668"/>
    </source>
</evidence>
<evidence type="ECO:0000256" key="2">
    <source>
        <dbReference type="ARBA" id="ARBA00023125"/>
    </source>
</evidence>
<dbReference type="SMART" id="SM00354">
    <property type="entry name" value="HTH_LACI"/>
    <property type="match status" value="1"/>
</dbReference>
<keyword evidence="3" id="KW-0804">Transcription</keyword>
<dbReference type="RefSeq" id="WP_090926414.1">
    <property type="nucleotide sequence ID" value="NZ_FOTY01000006.1"/>
</dbReference>
<evidence type="ECO:0000256" key="1">
    <source>
        <dbReference type="ARBA" id="ARBA00023015"/>
    </source>
</evidence>
<dbReference type="Gene3D" id="3.40.50.2300">
    <property type="match status" value="2"/>
</dbReference>
<keyword evidence="6" id="KW-1185">Reference proteome</keyword>
<dbReference type="Proteomes" id="UP000199668">
    <property type="component" value="Unassembled WGS sequence"/>
</dbReference>
<dbReference type="AlphaFoldDB" id="A0A1I4L416"/>
<dbReference type="CDD" id="cd01544">
    <property type="entry name" value="PBP1_GalR"/>
    <property type="match status" value="1"/>
</dbReference>
<dbReference type="PANTHER" id="PTHR30146:SF149">
    <property type="entry name" value="HTH-TYPE TRANSCRIPTIONAL REGULATOR EBGR"/>
    <property type="match status" value="1"/>
</dbReference>
<dbReference type="InterPro" id="IPR028082">
    <property type="entry name" value="Peripla_BP_I"/>
</dbReference>
<dbReference type="PANTHER" id="PTHR30146">
    <property type="entry name" value="LACI-RELATED TRANSCRIPTIONAL REPRESSOR"/>
    <property type="match status" value="1"/>
</dbReference>
<dbReference type="GO" id="GO:0003700">
    <property type="term" value="F:DNA-binding transcription factor activity"/>
    <property type="evidence" value="ECO:0007669"/>
    <property type="project" value="TreeGrafter"/>
</dbReference>
<dbReference type="PRINTS" id="PR00036">
    <property type="entry name" value="HTHLACI"/>
</dbReference>
<dbReference type="Pfam" id="PF00356">
    <property type="entry name" value="LacI"/>
    <property type="match status" value="1"/>
</dbReference>
<feature type="domain" description="HTH lacI-type" evidence="4">
    <location>
        <begin position="2"/>
        <end position="61"/>
    </location>
</feature>
<dbReference type="InterPro" id="IPR010982">
    <property type="entry name" value="Lambda_DNA-bd_dom_sf"/>
</dbReference>